<dbReference type="PANTHER" id="PTHR11365:SF2">
    <property type="entry name" value="5-OXOPROLINASE"/>
    <property type="match status" value="1"/>
</dbReference>
<accession>A0A507QPV7</accession>
<feature type="domain" description="Hydantoinase A/oxoprolinase" evidence="1">
    <location>
        <begin position="194"/>
        <end position="321"/>
    </location>
</feature>
<dbReference type="GO" id="GO:0017168">
    <property type="term" value="F:5-oxoprolinase (ATP-hydrolyzing) activity"/>
    <property type="evidence" value="ECO:0007669"/>
    <property type="project" value="TreeGrafter"/>
</dbReference>
<evidence type="ECO:0000313" key="3">
    <source>
        <dbReference type="EMBL" id="TQB69863.1"/>
    </source>
</evidence>
<gene>
    <name evidence="3" type="ORF">MPDQ_001310</name>
</gene>
<comment type="caution">
    <text evidence="3">The sequence shown here is derived from an EMBL/GenBank/DDBJ whole genome shotgun (WGS) entry which is preliminary data.</text>
</comment>
<name>A0A507QPV7_MONPU</name>
<protein>
    <recommendedName>
        <fullName evidence="5">Hydantoinase/oxoprolinase N-terminal domain-containing protein</fullName>
    </recommendedName>
</protein>
<evidence type="ECO:0000259" key="2">
    <source>
        <dbReference type="Pfam" id="PF05378"/>
    </source>
</evidence>
<evidence type="ECO:0000259" key="1">
    <source>
        <dbReference type="Pfam" id="PF01968"/>
    </source>
</evidence>
<evidence type="ECO:0008006" key="5">
    <source>
        <dbReference type="Google" id="ProtNLM"/>
    </source>
</evidence>
<dbReference type="AlphaFoldDB" id="A0A507QPV7"/>
<evidence type="ECO:0000313" key="4">
    <source>
        <dbReference type="Proteomes" id="UP000319663"/>
    </source>
</evidence>
<dbReference type="Proteomes" id="UP000319663">
    <property type="component" value="Unassembled WGS sequence"/>
</dbReference>
<dbReference type="EMBL" id="VIFY01000133">
    <property type="protein sequence ID" value="TQB69863.1"/>
    <property type="molecule type" value="Genomic_DNA"/>
</dbReference>
<sequence length="515" mass="56162">MAPPDVHISIDRGGTFCDILVKVAGQDKLVFKLLSEDPQNYRDAPTEAIRRALEGFRDVCLIGDQTRPKLFDLNVRKARALHDKVVEVEERVTTEDYDLNPFPLDKTAELTDPALVRTASSEIVRIVQRLNVSQVRESLKRLHQDGYTSIAIAFLNSYLFPDHEQQVAAIAREIGFRYVTISSEISPAIKILWRSNSVCSEAYLYPIVQQYIADFERGFSVLPQRVEFMCSDGGLRSASKFRGNEALLSGPAGGVVGIAKSCFDPADKTPLIGFDMGGTSTDVSLYDGKYDFLTETTIAGRTITTPMLNISTVAAGGGSILKGGPLAVTDANLFLGRLVLSAFPAIFGENADQPLGYETTASRFAGLTKEINLQNNQSLSPEEVALGFINVANEAMSRPIRNSTEARGFAPDKHNLVSFGGADGQHGCPIAKKLGIKRILIHKHSSILSAVGISKAELQHEVFEPYVGEFGAETLPVVRSHFERLKEKVRAELVSQGANPNTVVFDESQSEIAGN</sequence>
<dbReference type="InterPro" id="IPR045079">
    <property type="entry name" value="Oxoprolinase-like"/>
</dbReference>
<dbReference type="InterPro" id="IPR008040">
    <property type="entry name" value="Hydant_A_N"/>
</dbReference>
<proteinExistence type="predicted"/>
<feature type="domain" description="Hydantoinase/oxoprolinase N-terminal" evidence="2">
    <location>
        <begin position="53"/>
        <end position="175"/>
    </location>
</feature>
<dbReference type="GO" id="GO:0005829">
    <property type="term" value="C:cytosol"/>
    <property type="evidence" value="ECO:0007669"/>
    <property type="project" value="TreeGrafter"/>
</dbReference>
<dbReference type="PANTHER" id="PTHR11365">
    <property type="entry name" value="5-OXOPROLINASE RELATED"/>
    <property type="match status" value="1"/>
</dbReference>
<keyword evidence="4" id="KW-1185">Reference proteome</keyword>
<dbReference type="STRING" id="5098.A0A507QPV7"/>
<organism evidence="3 4">
    <name type="scientific">Monascus purpureus</name>
    <name type="common">Red mold</name>
    <name type="synonym">Monascus anka</name>
    <dbReference type="NCBI Taxonomy" id="5098"/>
    <lineage>
        <taxon>Eukaryota</taxon>
        <taxon>Fungi</taxon>
        <taxon>Dikarya</taxon>
        <taxon>Ascomycota</taxon>
        <taxon>Pezizomycotina</taxon>
        <taxon>Eurotiomycetes</taxon>
        <taxon>Eurotiomycetidae</taxon>
        <taxon>Eurotiales</taxon>
        <taxon>Aspergillaceae</taxon>
        <taxon>Monascus</taxon>
    </lineage>
</organism>
<dbReference type="Pfam" id="PF01968">
    <property type="entry name" value="Hydantoinase_A"/>
    <property type="match status" value="2"/>
</dbReference>
<dbReference type="GO" id="GO:0006749">
    <property type="term" value="P:glutathione metabolic process"/>
    <property type="evidence" value="ECO:0007669"/>
    <property type="project" value="TreeGrafter"/>
</dbReference>
<reference evidence="3 4" key="1">
    <citation type="submission" date="2019-06" db="EMBL/GenBank/DDBJ databases">
        <title>Wine fermentation using esterase from Monascus purpureus.</title>
        <authorList>
            <person name="Geng C."/>
            <person name="Zhang Y."/>
        </authorList>
    </citation>
    <scope>NUCLEOTIDE SEQUENCE [LARGE SCALE GENOMIC DNA]</scope>
    <source>
        <strain evidence="3">HQ1</strain>
    </source>
</reference>
<dbReference type="Pfam" id="PF05378">
    <property type="entry name" value="Hydant_A_N"/>
    <property type="match status" value="1"/>
</dbReference>
<dbReference type="InterPro" id="IPR002821">
    <property type="entry name" value="Hydantoinase_A"/>
</dbReference>
<feature type="domain" description="Hydantoinase A/oxoprolinase" evidence="1">
    <location>
        <begin position="322"/>
        <end position="461"/>
    </location>
</feature>
<dbReference type="OrthoDB" id="3643at2759"/>